<keyword evidence="3" id="KW-0732">Signal</keyword>
<dbReference type="Pfam" id="PF14610">
    <property type="entry name" value="Psg1"/>
    <property type="match status" value="1"/>
</dbReference>
<evidence type="ECO:0000256" key="3">
    <source>
        <dbReference type="SAM" id="SignalP"/>
    </source>
</evidence>
<feature type="region of interest" description="Disordered" evidence="1">
    <location>
        <begin position="253"/>
        <end position="278"/>
    </location>
</feature>
<keyword evidence="2" id="KW-0812">Transmembrane</keyword>
<name>A0ABP0ZPY2_9ASCO</name>
<dbReference type="Proteomes" id="UP001497383">
    <property type="component" value="Chromosome 5"/>
</dbReference>
<dbReference type="RefSeq" id="XP_066831372.1">
    <property type="nucleotide sequence ID" value="XM_066974655.1"/>
</dbReference>
<sequence length="472" mass="54381">MKLFTKFVALSLLSSVYGVTLSQPEQTAEPTPTVSAVFEQPRHHLYKRIREIIINKDYAKNQAAKTSSSSEKPPPDWVRTVDGRAEIVHPTVIAGVTISAKPPKTTDGLEIWVSLKPDGSPKTMKPEIKNGRPKNARPDYSTYFQTATTITYNKEQLQAHNMADDEIFTEVQYIEEADLEDHLLNPIIRCTPDRYQKKGIGRDRTTEPFCTPKDDVRLIMGKTYFLTWYSRFFDPSVEKVRIILTNVKESYRQKGLRKRDEEDPGYDGDTEDNGDDLDVVVGNGTHSNKVKRSKVLEHGGKVQNSFYSTEWVKNEEGYYPLEILEEWIGDVYEKKVMISIQPDNIPDDEFNVLDHSIVVEFWKGSKVSKEDLVDLKKLQEKYENRHLQIEIEEGIDFEKYMVMITIPMCVVIAAFGMWLFVRINKFDLSHLKKRKFARERTSHRKIPFVQSKKSNRESLPMSNLDVGGTKTD</sequence>
<feature type="compositionally biased region" description="Acidic residues" evidence="1">
    <location>
        <begin position="262"/>
        <end position="278"/>
    </location>
</feature>
<organism evidence="4 5">
    <name type="scientific">Lodderomyces beijingensis</name>
    <dbReference type="NCBI Taxonomy" id="1775926"/>
    <lineage>
        <taxon>Eukaryota</taxon>
        <taxon>Fungi</taxon>
        <taxon>Dikarya</taxon>
        <taxon>Ascomycota</taxon>
        <taxon>Saccharomycotina</taxon>
        <taxon>Pichiomycetes</taxon>
        <taxon>Debaryomycetaceae</taxon>
        <taxon>Candida/Lodderomyces clade</taxon>
        <taxon>Lodderomyces</taxon>
    </lineage>
</organism>
<evidence type="ECO:0000256" key="1">
    <source>
        <dbReference type="SAM" id="MobiDB-lite"/>
    </source>
</evidence>
<feature type="chain" id="PRO_5046064689" description="Protein BIG1" evidence="3">
    <location>
        <begin position="19"/>
        <end position="472"/>
    </location>
</feature>
<feature type="signal peptide" evidence="3">
    <location>
        <begin position="1"/>
        <end position="18"/>
    </location>
</feature>
<keyword evidence="5" id="KW-1185">Reference proteome</keyword>
<feature type="transmembrane region" description="Helical" evidence="2">
    <location>
        <begin position="400"/>
        <end position="421"/>
    </location>
</feature>
<dbReference type="InterPro" id="IPR028000">
    <property type="entry name" value="Pma1"/>
</dbReference>
<dbReference type="GeneID" id="92209630"/>
<feature type="region of interest" description="Disordered" evidence="1">
    <location>
        <begin position="120"/>
        <end position="139"/>
    </location>
</feature>
<evidence type="ECO:0000313" key="4">
    <source>
        <dbReference type="EMBL" id="CAK9440334.1"/>
    </source>
</evidence>
<evidence type="ECO:0008006" key="6">
    <source>
        <dbReference type="Google" id="ProtNLM"/>
    </source>
</evidence>
<keyword evidence="2" id="KW-1133">Transmembrane helix</keyword>
<keyword evidence="2" id="KW-0472">Membrane</keyword>
<proteinExistence type="predicted"/>
<evidence type="ECO:0000313" key="5">
    <source>
        <dbReference type="Proteomes" id="UP001497383"/>
    </source>
</evidence>
<reference evidence="4 5" key="1">
    <citation type="submission" date="2024-03" db="EMBL/GenBank/DDBJ databases">
        <authorList>
            <person name="Brejova B."/>
        </authorList>
    </citation>
    <scope>NUCLEOTIDE SEQUENCE [LARGE SCALE GENOMIC DNA]</scope>
    <source>
        <strain evidence="4 5">CBS 14171</strain>
    </source>
</reference>
<gene>
    <name evidence="4" type="ORF">LODBEIA_P44340</name>
</gene>
<protein>
    <recommendedName>
        <fullName evidence="6">Protein BIG1</fullName>
    </recommendedName>
</protein>
<dbReference type="EMBL" id="OZ022409">
    <property type="protein sequence ID" value="CAK9440334.1"/>
    <property type="molecule type" value="Genomic_DNA"/>
</dbReference>
<accession>A0ABP0ZPY2</accession>
<evidence type="ECO:0000256" key="2">
    <source>
        <dbReference type="SAM" id="Phobius"/>
    </source>
</evidence>
<feature type="region of interest" description="Disordered" evidence="1">
    <location>
        <begin position="447"/>
        <end position="472"/>
    </location>
</feature>